<dbReference type="PANTHER" id="PTHR11866">
    <property type="entry name" value="G-PROTEIN COUPLED RECEPTOR FAMILY 1 MEMBER"/>
    <property type="match status" value="1"/>
</dbReference>
<feature type="compositionally biased region" description="Polar residues" evidence="10">
    <location>
        <begin position="76"/>
        <end position="85"/>
    </location>
</feature>
<evidence type="ECO:0000256" key="7">
    <source>
        <dbReference type="ARBA" id="ARBA00023170"/>
    </source>
</evidence>
<comment type="caution">
    <text evidence="13">The sequence shown here is derived from an EMBL/GenBank/DDBJ whole genome shotgun (WGS) entry which is preliminary data.</text>
</comment>
<evidence type="ECO:0000256" key="3">
    <source>
        <dbReference type="ARBA" id="ARBA00022692"/>
    </source>
</evidence>
<keyword evidence="2" id="KW-1003">Cell membrane</keyword>
<evidence type="ECO:0000313" key="14">
    <source>
        <dbReference type="Proteomes" id="UP001311232"/>
    </source>
</evidence>
<dbReference type="AlphaFoldDB" id="A0AAV9RTV4"/>
<dbReference type="Gene3D" id="1.20.1070.10">
    <property type="entry name" value="Rhodopsin 7-helix transmembrane proteins"/>
    <property type="match status" value="1"/>
</dbReference>
<keyword evidence="6 11" id="KW-0472">Membrane</keyword>
<evidence type="ECO:0000313" key="13">
    <source>
        <dbReference type="EMBL" id="KAK5612249.1"/>
    </source>
</evidence>
<evidence type="ECO:0000256" key="9">
    <source>
        <dbReference type="ARBA" id="ARBA00023224"/>
    </source>
</evidence>
<dbReference type="PANTHER" id="PTHR11866:SF33">
    <property type="entry name" value="THROMBOXANE A2 RECEPTOR"/>
    <property type="match status" value="1"/>
</dbReference>
<feature type="transmembrane region" description="Helical" evidence="11">
    <location>
        <begin position="6"/>
        <end position="25"/>
    </location>
</feature>
<dbReference type="InterPro" id="IPR008365">
    <property type="entry name" value="Prostanoid_rcpt"/>
</dbReference>
<dbReference type="Proteomes" id="UP001311232">
    <property type="component" value="Unassembled WGS sequence"/>
</dbReference>
<feature type="domain" description="G-protein coupled receptors family 1 profile" evidence="12">
    <location>
        <begin position="1"/>
        <end position="58"/>
    </location>
</feature>
<keyword evidence="9" id="KW-0807">Transducer</keyword>
<accession>A0AAV9RTV4</accession>
<sequence length="95" mass="11025">MMVQLAAVTVVSCVCWGPFLIHILMKQFKWDLHNTKDPFTLLTLRMAAWNQILDPWVYILLRRKVLSSLCCGRYSQGTTSINSFSESRRPTFTLE</sequence>
<evidence type="ECO:0000256" key="6">
    <source>
        <dbReference type="ARBA" id="ARBA00023136"/>
    </source>
</evidence>
<organism evidence="13 14">
    <name type="scientific">Crenichthys baileyi</name>
    <name type="common">White River springfish</name>
    <dbReference type="NCBI Taxonomy" id="28760"/>
    <lineage>
        <taxon>Eukaryota</taxon>
        <taxon>Metazoa</taxon>
        <taxon>Chordata</taxon>
        <taxon>Craniata</taxon>
        <taxon>Vertebrata</taxon>
        <taxon>Euteleostomi</taxon>
        <taxon>Actinopterygii</taxon>
        <taxon>Neopterygii</taxon>
        <taxon>Teleostei</taxon>
        <taxon>Neoteleostei</taxon>
        <taxon>Acanthomorphata</taxon>
        <taxon>Ovalentaria</taxon>
        <taxon>Atherinomorphae</taxon>
        <taxon>Cyprinodontiformes</taxon>
        <taxon>Goodeidae</taxon>
        <taxon>Crenichthys</taxon>
    </lineage>
</organism>
<keyword evidence="8" id="KW-0325">Glycoprotein</keyword>
<keyword evidence="7" id="KW-0675">Receptor</keyword>
<evidence type="ECO:0000256" key="4">
    <source>
        <dbReference type="ARBA" id="ARBA00022989"/>
    </source>
</evidence>
<dbReference type="GO" id="GO:0004957">
    <property type="term" value="F:prostaglandin E receptor activity"/>
    <property type="evidence" value="ECO:0007669"/>
    <property type="project" value="TreeGrafter"/>
</dbReference>
<dbReference type="PROSITE" id="PS50262">
    <property type="entry name" value="G_PROTEIN_RECEP_F1_2"/>
    <property type="match status" value="1"/>
</dbReference>
<dbReference type="GO" id="GO:0005886">
    <property type="term" value="C:plasma membrane"/>
    <property type="evidence" value="ECO:0007669"/>
    <property type="project" value="UniProtKB-SubCell"/>
</dbReference>
<evidence type="ECO:0000256" key="11">
    <source>
        <dbReference type="SAM" id="Phobius"/>
    </source>
</evidence>
<gene>
    <name evidence="13" type="ORF">CRENBAI_018766</name>
</gene>
<dbReference type="GO" id="GO:0007204">
    <property type="term" value="P:positive regulation of cytosolic calcium ion concentration"/>
    <property type="evidence" value="ECO:0007669"/>
    <property type="project" value="TreeGrafter"/>
</dbReference>
<dbReference type="SUPFAM" id="SSF81321">
    <property type="entry name" value="Family A G protein-coupled receptor-like"/>
    <property type="match status" value="1"/>
</dbReference>
<evidence type="ECO:0000256" key="1">
    <source>
        <dbReference type="ARBA" id="ARBA00004651"/>
    </source>
</evidence>
<keyword evidence="4 11" id="KW-1133">Transmembrane helix</keyword>
<comment type="subcellular location">
    <subcellularLocation>
        <location evidence="1">Cell membrane</location>
        <topology evidence="1">Multi-pass membrane protein</topology>
    </subcellularLocation>
</comment>
<name>A0AAV9RTV4_9TELE</name>
<reference evidence="13 14" key="1">
    <citation type="submission" date="2021-06" db="EMBL/GenBank/DDBJ databases">
        <authorList>
            <person name="Palmer J.M."/>
        </authorList>
    </citation>
    <scope>NUCLEOTIDE SEQUENCE [LARGE SCALE GENOMIC DNA]</scope>
    <source>
        <strain evidence="13 14">MEX-2019</strain>
        <tissue evidence="13">Muscle</tissue>
    </source>
</reference>
<feature type="region of interest" description="Disordered" evidence="10">
    <location>
        <begin position="76"/>
        <end position="95"/>
    </location>
</feature>
<dbReference type="InterPro" id="IPR017452">
    <property type="entry name" value="GPCR_Rhodpsn_7TM"/>
</dbReference>
<keyword evidence="3 11" id="KW-0812">Transmembrane</keyword>
<dbReference type="GO" id="GO:0007189">
    <property type="term" value="P:adenylate cyclase-activating G protein-coupled receptor signaling pathway"/>
    <property type="evidence" value="ECO:0007669"/>
    <property type="project" value="TreeGrafter"/>
</dbReference>
<keyword evidence="5" id="KW-0297">G-protein coupled receptor</keyword>
<evidence type="ECO:0000256" key="8">
    <source>
        <dbReference type="ARBA" id="ARBA00023180"/>
    </source>
</evidence>
<evidence type="ECO:0000256" key="10">
    <source>
        <dbReference type="SAM" id="MobiDB-lite"/>
    </source>
</evidence>
<evidence type="ECO:0000259" key="12">
    <source>
        <dbReference type="PROSITE" id="PS50262"/>
    </source>
</evidence>
<proteinExistence type="predicted"/>
<keyword evidence="14" id="KW-1185">Reference proteome</keyword>
<evidence type="ECO:0000256" key="2">
    <source>
        <dbReference type="ARBA" id="ARBA00022475"/>
    </source>
</evidence>
<evidence type="ECO:0000256" key="5">
    <source>
        <dbReference type="ARBA" id="ARBA00023040"/>
    </source>
</evidence>
<dbReference type="EMBL" id="JAHHUM010001446">
    <property type="protein sequence ID" value="KAK5612249.1"/>
    <property type="molecule type" value="Genomic_DNA"/>
</dbReference>
<dbReference type="GO" id="GO:0006954">
    <property type="term" value="P:inflammatory response"/>
    <property type="evidence" value="ECO:0007669"/>
    <property type="project" value="TreeGrafter"/>
</dbReference>
<protein>
    <recommendedName>
        <fullName evidence="12">G-protein coupled receptors family 1 profile domain-containing protein</fullName>
    </recommendedName>
</protein>